<sequence>MNSQGDVWKFTWNLNIKHKIRRFLWKCLNSTLPTNGDFHKRTGNGNPICSRCDKETEIIKHVFFFFFGIMQLMCGRWLLLTGMVLHILGGLLVLVGTNYKSKK</sequence>
<dbReference type="InterPro" id="IPR026960">
    <property type="entry name" value="RVT-Znf"/>
</dbReference>
<feature type="domain" description="Reverse transcriptase zinc-binding" evidence="2">
    <location>
        <begin position="5"/>
        <end position="64"/>
    </location>
</feature>
<evidence type="ECO:0000256" key="1">
    <source>
        <dbReference type="SAM" id="Phobius"/>
    </source>
</evidence>
<evidence type="ECO:0000259" key="2">
    <source>
        <dbReference type="Pfam" id="PF13966"/>
    </source>
</evidence>
<evidence type="ECO:0000313" key="3">
    <source>
        <dbReference type="EMBL" id="KAL3530035.1"/>
    </source>
</evidence>
<accession>A0ABD3AH98</accession>
<gene>
    <name evidence="3" type="ORF">ACH5RR_009357</name>
</gene>
<keyword evidence="4" id="KW-1185">Reference proteome</keyword>
<dbReference type="AlphaFoldDB" id="A0ABD3AH98"/>
<keyword evidence="1" id="KW-0472">Membrane</keyword>
<comment type="caution">
    <text evidence="3">The sequence shown here is derived from an EMBL/GenBank/DDBJ whole genome shotgun (WGS) entry which is preliminary data.</text>
</comment>
<protein>
    <recommendedName>
        <fullName evidence="2">Reverse transcriptase zinc-binding domain-containing protein</fullName>
    </recommendedName>
</protein>
<keyword evidence="1" id="KW-1133">Transmembrane helix</keyword>
<dbReference type="EMBL" id="JBJUIK010000004">
    <property type="protein sequence ID" value="KAL3530035.1"/>
    <property type="molecule type" value="Genomic_DNA"/>
</dbReference>
<reference evidence="3 4" key="1">
    <citation type="submission" date="2024-11" db="EMBL/GenBank/DDBJ databases">
        <title>A near-complete genome assembly of Cinchona calisaya.</title>
        <authorList>
            <person name="Lian D.C."/>
            <person name="Zhao X.W."/>
            <person name="Wei L."/>
        </authorList>
    </citation>
    <scope>NUCLEOTIDE SEQUENCE [LARGE SCALE GENOMIC DNA]</scope>
    <source>
        <tissue evidence="3">Nenye</tissue>
    </source>
</reference>
<organism evidence="3 4">
    <name type="scientific">Cinchona calisaya</name>
    <dbReference type="NCBI Taxonomy" id="153742"/>
    <lineage>
        <taxon>Eukaryota</taxon>
        <taxon>Viridiplantae</taxon>
        <taxon>Streptophyta</taxon>
        <taxon>Embryophyta</taxon>
        <taxon>Tracheophyta</taxon>
        <taxon>Spermatophyta</taxon>
        <taxon>Magnoliopsida</taxon>
        <taxon>eudicotyledons</taxon>
        <taxon>Gunneridae</taxon>
        <taxon>Pentapetalae</taxon>
        <taxon>asterids</taxon>
        <taxon>lamiids</taxon>
        <taxon>Gentianales</taxon>
        <taxon>Rubiaceae</taxon>
        <taxon>Cinchonoideae</taxon>
        <taxon>Cinchoneae</taxon>
        <taxon>Cinchona</taxon>
    </lineage>
</organism>
<proteinExistence type="predicted"/>
<dbReference type="Proteomes" id="UP001630127">
    <property type="component" value="Unassembled WGS sequence"/>
</dbReference>
<dbReference type="Pfam" id="PF13966">
    <property type="entry name" value="zf-RVT"/>
    <property type="match status" value="1"/>
</dbReference>
<feature type="transmembrane region" description="Helical" evidence="1">
    <location>
        <begin position="77"/>
        <end position="99"/>
    </location>
</feature>
<evidence type="ECO:0000313" key="4">
    <source>
        <dbReference type="Proteomes" id="UP001630127"/>
    </source>
</evidence>
<name>A0ABD3AH98_9GENT</name>
<keyword evidence="1" id="KW-0812">Transmembrane</keyword>